<dbReference type="Pfam" id="PF09970">
    <property type="entry name" value="DUF2204"/>
    <property type="match status" value="1"/>
</dbReference>
<dbReference type="SUPFAM" id="SSF81301">
    <property type="entry name" value="Nucleotidyltransferase"/>
    <property type="match status" value="1"/>
</dbReference>
<dbReference type="EMBL" id="WTPX01000020">
    <property type="protein sequence ID" value="NNJ24906.1"/>
    <property type="molecule type" value="Genomic_DNA"/>
</dbReference>
<dbReference type="Proteomes" id="UP000609651">
    <property type="component" value="Unassembled WGS sequence"/>
</dbReference>
<comment type="caution">
    <text evidence="1">The sequence shown here is derived from an EMBL/GenBank/DDBJ whole genome shotgun (WGS) entry which is preliminary data.</text>
</comment>
<evidence type="ECO:0000313" key="2">
    <source>
        <dbReference type="Proteomes" id="UP000609651"/>
    </source>
</evidence>
<dbReference type="RefSeq" id="WP_171184350.1">
    <property type="nucleotide sequence ID" value="NZ_WTPX01000020.1"/>
</dbReference>
<sequence length="175" mass="19000">MTLPNGDSPPLDIYNEFFAVVHALEAASVPYCVVGGLAVSLLARPRATEDIDLLTLPESVEAAAEVIESVGYFESAQPWTFSQSGVTLRRFMKTLGRDYLIIDLMFRDSDDYRAIVSNAGRRQEEAGVVRLIARDDLIAMKRAAGRPQDLADIAALEATADAEPYSSSSRDGTDA</sequence>
<dbReference type="InterPro" id="IPR043519">
    <property type="entry name" value="NT_sf"/>
</dbReference>
<gene>
    <name evidence="1" type="ORF">LzC2_09680</name>
</gene>
<dbReference type="Gene3D" id="3.30.460.40">
    <property type="match status" value="1"/>
</dbReference>
<reference evidence="1 2" key="1">
    <citation type="journal article" date="2020" name="Syst. Appl. Microbiol.">
        <title>Alienimonas chondri sp. nov., a novel planctomycete isolated from the biofilm of the red alga Chondrus crispus.</title>
        <authorList>
            <person name="Vitorino I."/>
            <person name="Albuquerque L."/>
            <person name="Wiegand S."/>
            <person name="Kallscheuer N."/>
            <person name="da Costa M.S."/>
            <person name="Lobo-da-Cunha A."/>
            <person name="Jogler C."/>
            <person name="Lage O.M."/>
        </authorList>
    </citation>
    <scope>NUCLEOTIDE SEQUENCE [LARGE SCALE GENOMIC DNA]</scope>
    <source>
        <strain evidence="1 2">LzC2</strain>
    </source>
</reference>
<proteinExistence type="predicted"/>
<name>A0ABX1VBU9_9PLAN</name>
<protein>
    <recommendedName>
        <fullName evidence="3">Nucleotidyltransferase family protein</fullName>
    </recommendedName>
</protein>
<organism evidence="1 2">
    <name type="scientific">Alienimonas chondri</name>
    <dbReference type="NCBI Taxonomy" id="2681879"/>
    <lineage>
        <taxon>Bacteria</taxon>
        <taxon>Pseudomonadati</taxon>
        <taxon>Planctomycetota</taxon>
        <taxon>Planctomycetia</taxon>
        <taxon>Planctomycetales</taxon>
        <taxon>Planctomycetaceae</taxon>
        <taxon>Alienimonas</taxon>
    </lineage>
</organism>
<dbReference type="InterPro" id="IPR018700">
    <property type="entry name" value="DUF2204"/>
</dbReference>
<evidence type="ECO:0000313" key="1">
    <source>
        <dbReference type="EMBL" id="NNJ24906.1"/>
    </source>
</evidence>
<keyword evidence="2" id="KW-1185">Reference proteome</keyword>
<evidence type="ECO:0008006" key="3">
    <source>
        <dbReference type="Google" id="ProtNLM"/>
    </source>
</evidence>
<accession>A0ABX1VBU9</accession>